<evidence type="ECO:0000256" key="2">
    <source>
        <dbReference type="ARBA" id="ARBA00022475"/>
    </source>
</evidence>
<reference evidence="9 10" key="1">
    <citation type="submission" date="2016-11" db="EMBL/GenBank/DDBJ databases">
        <authorList>
            <person name="Jaros S."/>
            <person name="Januszkiewicz K."/>
            <person name="Wedrychowicz H."/>
        </authorList>
    </citation>
    <scope>NUCLEOTIDE SEQUENCE [LARGE SCALE GENOMIC DNA]</scope>
    <source>
        <strain evidence="9 10">DSM 21637</strain>
    </source>
</reference>
<dbReference type="EMBL" id="FPJW01000003">
    <property type="protein sequence ID" value="SFX33914.1"/>
    <property type="molecule type" value="Genomic_DNA"/>
</dbReference>
<evidence type="ECO:0000259" key="8">
    <source>
        <dbReference type="Pfam" id="PF02698"/>
    </source>
</evidence>
<protein>
    <submittedName>
        <fullName evidence="9">SanA protein</fullName>
    </submittedName>
</protein>
<comment type="function">
    <text evidence="7">Participates in the barrier function of the cell envelope.</text>
</comment>
<evidence type="ECO:0000256" key="4">
    <source>
        <dbReference type="ARBA" id="ARBA00022692"/>
    </source>
</evidence>
<keyword evidence="6" id="KW-0472">Membrane</keyword>
<keyword evidence="3" id="KW-0997">Cell inner membrane</keyword>
<dbReference type="InterPro" id="IPR003848">
    <property type="entry name" value="DUF218"/>
</dbReference>
<dbReference type="AlphaFoldDB" id="A0A1K1W968"/>
<dbReference type="InterPro" id="IPR051599">
    <property type="entry name" value="Cell_Envelope_Assoc"/>
</dbReference>
<keyword evidence="10" id="KW-1185">Reference proteome</keyword>
<dbReference type="OrthoDB" id="9782395at2"/>
<organism evidence="9 10">
    <name type="scientific">Marinospirillum alkaliphilum DSM 21637</name>
    <dbReference type="NCBI Taxonomy" id="1122209"/>
    <lineage>
        <taxon>Bacteria</taxon>
        <taxon>Pseudomonadati</taxon>
        <taxon>Pseudomonadota</taxon>
        <taxon>Gammaproteobacteria</taxon>
        <taxon>Oceanospirillales</taxon>
        <taxon>Oceanospirillaceae</taxon>
        <taxon>Marinospirillum</taxon>
    </lineage>
</organism>
<keyword evidence="5" id="KW-1133">Transmembrane helix</keyword>
<evidence type="ECO:0000256" key="5">
    <source>
        <dbReference type="ARBA" id="ARBA00022989"/>
    </source>
</evidence>
<dbReference type="Proteomes" id="UP000182350">
    <property type="component" value="Unassembled WGS sequence"/>
</dbReference>
<dbReference type="CDD" id="cd06259">
    <property type="entry name" value="YdcF-like"/>
    <property type="match status" value="1"/>
</dbReference>
<sequence>MRKLINRLVMGWWYLVLLVALSLVLLLAANSWFVGKTADRAMKPEKGCDNLHEVVLVFGTSQFLRSGRPNPHYYGRIDLAAALYHQGKVRHLLLSGDNRTRYYNEPGRMQQDLLARGVPEEAMTLDHAGFSTFDSLKRSRDIFELHQITLITQGWHLPRALFIADHLGLDTLGCAAGGPEWNAMKRLWLREVAARLRTLGDLYIWKREPRLLGDPEPITL</sequence>
<comment type="subcellular location">
    <subcellularLocation>
        <location evidence="1">Cell inner membrane</location>
        <topology evidence="1">Single-pass membrane protein</topology>
    </subcellularLocation>
</comment>
<keyword evidence="4" id="KW-0812">Transmembrane</keyword>
<evidence type="ECO:0000256" key="7">
    <source>
        <dbReference type="ARBA" id="ARBA00037355"/>
    </source>
</evidence>
<dbReference type="GO" id="GO:0005886">
    <property type="term" value="C:plasma membrane"/>
    <property type="evidence" value="ECO:0007669"/>
    <property type="project" value="UniProtKB-SubCell"/>
</dbReference>
<dbReference type="RefSeq" id="WP_072325578.1">
    <property type="nucleotide sequence ID" value="NZ_FPJW01000003.1"/>
</dbReference>
<accession>A0A1K1W968</accession>
<keyword evidence="2" id="KW-1003">Cell membrane</keyword>
<evidence type="ECO:0000313" key="9">
    <source>
        <dbReference type="EMBL" id="SFX33914.1"/>
    </source>
</evidence>
<evidence type="ECO:0000256" key="3">
    <source>
        <dbReference type="ARBA" id="ARBA00022519"/>
    </source>
</evidence>
<feature type="domain" description="DUF218" evidence="8">
    <location>
        <begin position="54"/>
        <end position="191"/>
    </location>
</feature>
<dbReference type="PANTHER" id="PTHR30336:SF0">
    <property type="entry name" value="PROTEIN SANA"/>
    <property type="match status" value="1"/>
</dbReference>
<dbReference type="Pfam" id="PF02698">
    <property type="entry name" value="DUF218"/>
    <property type="match status" value="1"/>
</dbReference>
<proteinExistence type="predicted"/>
<name>A0A1K1W968_9GAMM</name>
<evidence type="ECO:0000256" key="1">
    <source>
        <dbReference type="ARBA" id="ARBA00004377"/>
    </source>
</evidence>
<gene>
    <name evidence="9" type="ORF">SAMN02745752_01356</name>
</gene>
<evidence type="ECO:0000313" key="10">
    <source>
        <dbReference type="Proteomes" id="UP000182350"/>
    </source>
</evidence>
<dbReference type="PANTHER" id="PTHR30336">
    <property type="entry name" value="INNER MEMBRANE PROTEIN, PROBABLE PERMEASE"/>
    <property type="match status" value="1"/>
</dbReference>
<evidence type="ECO:0000256" key="6">
    <source>
        <dbReference type="ARBA" id="ARBA00023136"/>
    </source>
</evidence>